<dbReference type="EMBL" id="JAVDPY010000004">
    <property type="protein sequence ID" value="MDR6334157.1"/>
    <property type="molecule type" value="Genomic_DNA"/>
</dbReference>
<dbReference type="RefSeq" id="WP_281807776.1">
    <property type="nucleotide sequence ID" value="NZ_BSDO01000003.1"/>
</dbReference>
<dbReference type="AlphaFoldDB" id="A0A9W6FK32"/>
<dbReference type="GeneID" id="95763332"/>
<protein>
    <recommendedName>
        <fullName evidence="2">Helicase HerA-like C-terminal domain-containing protein</fullName>
    </recommendedName>
</protein>
<name>A0A9W6FK32_XANFL</name>
<evidence type="ECO:0000313" key="3">
    <source>
        <dbReference type="EMBL" id="GLI22875.1"/>
    </source>
</evidence>
<feature type="domain" description="Helicase HerA-like C-terminal" evidence="2">
    <location>
        <begin position="70"/>
        <end position="526"/>
    </location>
</feature>
<feature type="compositionally biased region" description="Polar residues" evidence="1">
    <location>
        <begin position="1"/>
        <end position="15"/>
    </location>
</feature>
<organism evidence="3 5">
    <name type="scientific">Xanthobacter flavus</name>
    <dbReference type="NCBI Taxonomy" id="281"/>
    <lineage>
        <taxon>Bacteria</taxon>
        <taxon>Pseudomonadati</taxon>
        <taxon>Pseudomonadota</taxon>
        <taxon>Alphaproteobacteria</taxon>
        <taxon>Hyphomicrobiales</taxon>
        <taxon>Xanthobacteraceae</taxon>
        <taxon>Xanthobacter</taxon>
    </lineage>
</organism>
<dbReference type="InterPro" id="IPR033186">
    <property type="entry name" value="HerA_C"/>
</dbReference>
<keyword evidence="6" id="KW-1185">Reference proteome</keyword>
<reference evidence="3" key="1">
    <citation type="submission" date="2022-12" db="EMBL/GenBank/DDBJ databases">
        <title>Reference genome sequencing for broad-spectrum identification of bacterial and archaeal isolates by mass spectrometry.</title>
        <authorList>
            <person name="Sekiguchi Y."/>
            <person name="Tourlousse D.M."/>
        </authorList>
    </citation>
    <scope>NUCLEOTIDE SEQUENCE</scope>
    <source>
        <strain evidence="3">301</strain>
    </source>
</reference>
<dbReference type="EMBL" id="BSDO01000003">
    <property type="protein sequence ID" value="GLI22875.1"/>
    <property type="molecule type" value="Genomic_DNA"/>
</dbReference>
<reference evidence="4 6" key="2">
    <citation type="submission" date="2023-07" db="EMBL/GenBank/DDBJ databases">
        <title>Genomic Encyclopedia of Type Strains, Phase IV (KMG-IV): sequencing the most valuable type-strain genomes for metagenomic binning, comparative biology and taxonomic classification.</title>
        <authorList>
            <person name="Goeker M."/>
        </authorList>
    </citation>
    <scope>NUCLEOTIDE SEQUENCE [LARGE SCALE GENOMIC DNA]</scope>
    <source>
        <strain evidence="4 6">DSM 338</strain>
    </source>
</reference>
<evidence type="ECO:0000259" key="2">
    <source>
        <dbReference type="Pfam" id="PF05872"/>
    </source>
</evidence>
<dbReference type="InterPro" id="IPR051162">
    <property type="entry name" value="T4SS_component"/>
</dbReference>
<sequence>MVKSPGTNSGTSPEQSAPANAAPPAGPWSRTSVPRTSSAAPSGGRAPAPESNGRILVGRSFLGRSEAAATPTKSKDEYLTLRLANRHGLVTGATGTGKTVTLQVLAEGFSRAGVPVFAADIKGDLSGVAAQGEAKDFLLKRAEEVGITYTPDSFPVIFWDMFGEQGHPVRATISEMGPLLLARLMGLNETQEGVLNIVFRIADEQGLLLLDLKDLRAMLAHVSANAATLTATYGNVSAQSVGAIQRQLLVLENQGADKFFGEPALDIADIMRVDRSGYGTINILAADKLMGSPRLYACFLLWLLSELFERLPEVGDPDKPKLVFFFDEAHLLFNEAPKALLEKVEQVVRLIRSKGVGVYFVTQNPLDVPETVLAQLGNRVQHALRAFTPRDQKAVKAAAETFRPNPDLDTAKAIMELGKGEALVSMLEGNGIPSMVERTLICPPSGRIGPLLPAERTAILAKSPVGHLYDTPVDRESAFEMLQARAEEKAQPDTEEAAPSSGGGSILDTILGGVLETATGTPKVEPAQRSGAPRQGSTAPRSTTTAGRSAGTGSTAPRPSTRMSTTEVVVRQVARSVATQVGSQLGKAILRGILGSISKR</sequence>
<proteinExistence type="predicted"/>
<feature type="compositionally biased region" description="Low complexity" evidence="1">
    <location>
        <begin position="541"/>
        <end position="556"/>
    </location>
</feature>
<evidence type="ECO:0000313" key="5">
    <source>
        <dbReference type="Proteomes" id="UP001144397"/>
    </source>
</evidence>
<dbReference type="Proteomes" id="UP001144397">
    <property type="component" value="Unassembled WGS sequence"/>
</dbReference>
<comment type="caution">
    <text evidence="3">The sequence shown here is derived from an EMBL/GenBank/DDBJ whole genome shotgun (WGS) entry which is preliminary data.</text>
</comment>
<evidence type="ECO:0000313" key="4">
    <source>
        <dbReference type="EMBL" id="MDR6334157.1"/>
    </source>
</evidence>
<dbReference type="PANTHER" id="PTHR30121">
    <property type="entry name" value="UNCHARACTERIZED PROTEIN YJGR-RELATED"/>
    <property type="match status" value="1"/>
</dbReference>
<evidence type="ECO:0000313" key="6">
    <source>
        <dbReference type="Proteomes" id="UP001245370"/>
    </source>
</evidence>
<dbReference type="SUPFAM" id="SSF52540">
    <property type="entry name" value="P-loop containing nucleoside triphosphate hydrolases"/>
    <property type="match status" value="1"/>
</dbReference>
<dbReference type="InterPro" id="IPR027417">
    <property type="entry name" value="P-loop_NTPase"/>
</dbReference>
<feature type="region of interest" description="Disordered" evidence="1">
    <location>
        <begin position="1"/>
        <end position="54"/>
    </location>
</feature>
<feature type="region of interest" description="Disordered" evidence="1">
    <location>
        <begin position="520"/>
        <end position="565"/>
    </location>
</feature>
<evidence type="ECO:0000256" key="1">
    <source>
        <dbReference type="SAM" id="MobiDB-lite"/>
    </source>
</evidence>
<accession>A0A9W6FK32</accession>
<dbReference type="Pfam" id="PF05872">
    <property type="entry name" value="HerA_C"/>
    <property type="match status" value="1"/>
</dbReference>
<gene>
    <name evidence="4" type="ORF">GGQ86_002633</name>
    <name evidence="3" type="ORF">XFLAVUS301_25490</name>
</gene>
<dbReference type="PANTHER" id="PTHR30121:SF6">
    <property type="entry name" value="SLR6007 PROTEIN"/>
    <property type="match status" value="1"/>
</dbReference>
<dbReference type="Gene3D" id="3.40.50.300">
    <property type="entry name" value="P-loop containing nucleotide triphosphate hydrolases"/>
    <property type="match status" value="2"/>
</dbReference>
<feature type="compositionally biased region" description="Low complexity" evidence="1">
    <location>
        <begin position="37"/>
        <end position="51"/>
    </location>
</feature>
<dbReference type="Proteomes" id="UP001245370">
    <property type="component" value="Unassembled WGS sequence"/>
</dbReference>
<feature type="region of interest" description="Disordered" evidence="1">
    <location>
        <begin position="484"/>
        <end position="508"/>
    </location>
</feature>